<accession>A0A6J4MQ36</accession>
<gene>
    <name evidence="2" type="ORF">AVDCRST_MAG36-2899</name>
</gene>
<feature type="domain" description="SprT-like" evidence="1">
    <location>
        <begin position="1"/>
        <end position="139"/>
    </location>
</feature>
<dbReference type="AlphaFoldDB" id="A0A6J4MQ36"/>
<evidence type="ECO:0000259" key="1">
    <source>
        <dbReference type="SMART" id="SM00731"/>
    </source>
</evidence>
<dbReference type="EMBL" id="CADCUH010000190">
    <property type="protein sequence ID" value="CAA9364151.1"/>
    <property type="molecule type" value="Genomic_DNA"/>
</dbReference>
<protein>
    <submittedName>
        <fullName evidence="2">Phage protein</fullName>
    </submittedName>
</protein>
<dbReference type="SMART" id="SM00731">
    <property type="entry name" value="SprT"/>
    <property type="match status" value="1"/>
</dbReference>
<name>A0A6J4MQ36_9ACTN</name>
<evidence type="ECO:0000313" key="2">
    <source>
        <dbReference type="EMBL" id="CAA9364151.1"/>
    </source>
</evidence>
<dbReference type="GO" id="GO:0006950">
    <property type="term" value="P:response to stress"/>
    <property type="evidence" value="ECO:0007669"/>
    <property type="project" value="UniProtKB-ARBA"/>
</dbReference>
<dbReference type="InterPro" id="IPR006640">
    <property type="entry name" value="SprT-like_domain"/>
</dbReference>
<organism evidence="2">
    <name type="scientific">uncultured Nocardioidaceae bacterium</name>
    <dbReference type="NCBI Taxonomy" id="253824"/>
    <lineage>
        <taxon>Bacteria</taxon>
        <taxon>Bacillati</taxon>
        <taxon>Actinomycetota</taxon>
        <taxon>Actinomycetes</taxon>
        <taxon>Propionibacteriales</taxon>
        <taxon>Nocardioidaceae</taxon>
        <taxon>environmental samples</taxon>
    </lineage>
</organism>
<dbReference type="Pfam" id="PF10263">
    <property type="entry name" value="SprT-like"/>
    <property type="match status" value="1"/>
</dbReference>
<reference evidence="2" key="1">
    <citation type="submission" date="2020-02" db="EMBL/GenBank/DDBJ databases">
        <authorList>
            <person name="Meier V. D."/>
        </authorList>
    </citation>
    <scope>NUCLEOTIDE SEQUENCE</scope>
    <source>
        <strain evidence="2">AVDCRST_MAG36</strain>
    </source>
</reference>
<sequence>MDLTDAYELAVGLCARHGLQGWRVELDTAKRRAGVCRYADRVIGLSAPLTRLHDEAEVRDTVLHEIAHALVGPVHGHDATWRATAQRLGCSGRRCVPGDAPRVVGAWVGVCPAGHVHDRHRRPERVVSCRRCSPAFGLDHVLQWTRSGRPAPMHPNYTAELEALRSGRRVALAAPGTAVRVVAPGPYAGRVGRVLKRGRTRYHVQLPEGVLQVTFAGAVPAD</sequence>
<proteinExistence type="predicted"/>